<feature type="region of interest" description="Disordered" evidence="1">
    <location>
        <begin position="1"/>
        <end position="45"/>
    </location>
</feature>
<name>B8HIW5_PSECP</name>
<feature type="region of interest" description="Disordered" evidence="1">
    <location>
        <begin position="335"/>
        <end position="355"/>
    </location>
</feature>
<evidence type="ECO:0000259" key="2">
    <source>
        <dbReference type="Pfam" id="PF14311"/>
    </source>
</evidence>
<gene>
    <name evidence="3" type="ordered locus">Achl_4411</name>
</gene>
<evidence type="ECO:0000313" key="4">
    <source>
        <dbReference type="Proteomes" id="UP000002505"/>
    </source>
</evidence>
<geneLocation type="plasmid" evidence="3 4">
    <name>pACHL01</name>
</geneLocation>
<reference evidence="3" key="1">
    <citation type="submission" date="2009-01" db="EMBL/GenBank/DDBJ databases">
        <title>Complete sequence of plasmid1 of Arthrobacter chlorophenolicus A6.</title>
        <authorList>
            <consortium name="US DOE Joint Genome Institute"/>
            <person name="Lucas S."/>
            <person name="Copeland A."/>
            <person name="Lapidus A."/>
            <person name="Glavina del Rio T."/>
            <person name="Tice H."/>
            <person name="Bruce D."/>
            <person name="Goodwin L."/>
            <person name="Pitluck S."/>
            <person name="Goltsman E."/>
            <person name="Clum A."/>
            <person name="Larimer F."/>
            <person name="Land M."/>
            <person name="Hauser L."/>
            <person name="Kyrpides N."/>
            <person name="Mikhailova N."/>
            <person name="Jansson J."/>
            <person name="Richardson P."/>
        </authorList>
    </citation>
    <scope>NUCLEOTIDE SEQUENCE [LARGE SCALE GENOMIC DNA]</scope>
    <source>
        <strain evidence="3">A6</strain>
        <plasmid evidence="3">pACHL01</plasmid>
    </source>
</reference>
<protein>
    <recommendedName>
        <fullName evidence="2">Treble clef zinc finger domain-containing protein</fullName>
    </recommendedName>
</protein>
<feature type="domain" description="Treble clef zinc finger" evidence="2">
    <location>
        <begin position="127"/>
        <end position="181"/>
    </location>
</feature>
<dbReference type="InterPro" id="IPR025487">
    <property type="entry name" value="DUF4379"/>
</dbReference>
<dbReference type="Proteomes" id="UP000002505">
    <property type="component" value="Plasmid pACHL01"/>
</dbReference>
<dbReference type="Pfam" id="PF14311">
    <property type="entry name" value="DUF4379"/>
    <property type="match status" value="4"/>
</dbReference>
<dbReference type="OrthoDB" id="3196679at2"/>
<proteinExistence type="predicted"/>
<dbReference type="HOGENOM" id="CLU_779983_0_0_11"/>
<organism evidence="3 4">
    <name type="scientific">Pseudarthrobacter chlorophenolicus (strain ATCC 700700 / DSM 12829 / CIP 107037 / JCM 12360 / KCTC 9906 / NCIMB 13794 / A6)</name>
    <name type="common">Arthrobacter chlorophenolicus</name>
    <dbReference type="NCBI Taxonomy" id="452863"/>
    <lineage>
        <taxon>Bacteria</taxon>
        <taxon>Bacillati</taxon>
        <taxon>Actinomycetota</taxon>
        <taxon>Actinomycetes</taxon>
        <taxon>Micrococcales</taxon>
        <taxon>Micrococcaceae</taxon>
        <taxon>Pseudarthrobacter</taxon>
    </lineage>
</organism>
<keyword evidence="4" id="KW-1185">Reference proteome</keyword>
<dbReference type="AlphaFoldDB" id="B8HIW5"/>
<accession>B8HIW5</accession>
<keyword evidence="3" id="KW-0614">Plasmid</keyword>
<feature type="domain" description="Treble clef zinc finger" evidence="2">
    <location>
        <begin position="205"/>
        <end position="258"/>
    </location>
</feature>
<feature type="domain" description="Treble clef zinc finger" evidence="2">
    <location>
        <begin position="54"/>
        <end position="108"/>
    </location>
</feature>
<dbReference type="EMBL" id="CP001342">
    <property type="protein sequence ID" value="ACL42362.1"/>
    <property type="molecule type" value="Genomic_DNA"/>
</dbReference>
<dbReference type="KEGG" id="ach:Achl_4411"/>
<feature type="domain" description="Treble clef zinc finger" evidence="2">
    <location>
        <begin position="283"/>
        <end position="331"/>
    </location>
</feature>
<evidence type="ECO:0000313" key="3">
    <source>
        <dbReference type="EMBL" id="ACL42362.1"/>
    </source>
</evidence>
<sequence>MRSGSLTRRAVTVSGQSAHMGEVSKNDKRQRTGTHQPKSPAPGRSLAERFPAYAAEWDTAGNGTLRPGDVSYGSDVVASWVCPAGHGTYMLKVNHRTSRNRGCSKCGKARLDAPKKGKTLAEAFPEIAAEWDYEKNYPLTPADVAPRSNKKAYFICPVGHGSTESYISNRTAGNGCPDCGKKRNAAKTSSRAVARGNLADANPALAAEWNTEMNTLTPSDVSHGTPKVVWWNCPEGHDPYQAQVCRRHRGQGCPACANISRAKAISYKGPKPGTSLADTRPDLLPEWDTERNTLTPADVSAGSQKVVHWICRDGHRYERSVVQRAAVNICPVERKERSEARKAGGQPSAIVGLAA</sequence>
<evidence type="ECO:0000256" key="1">
    <source>
        <dbReference type="SAM" id="MobiDB-lite"/>
    </source>
</evidence>
<dbReference type="PANTHER" id="PTHR37317:SF1">
    <property type="entry name" value="ZINC-RIBBON DOMAIN-CONTAINING PROTEIN-RELATED"/>
    <property type="match status" value="1"/>
</dbReference>
<dbReference type="PANTHER" id="PTHR37317">
    <property type="entry name" value="BLR8090 PROTEIN"/>
    <property type="match status" value="1"/>
</dbReference>